<dbReference type="InterPro" id="IPR011701">
    <property type="entry name" value="MFS"/>
</dbReference>
<evidence type="ECO:0000259" key="8">
    <source>
        <dbReference type="PROSITE" id="PS50850"/>
    </source>
</evidence>
<evidence type="ECO:0000256" key="1">
    <source>
        <dbReference type="ARBA" id="ARBA00004141"/>
    </source>
</evidence>
<feature type="transmembrane region" description="Helical" evidence="7">
    <location>
        <begin position="92"/>
        <end position="113"/>
    </location>
</feature>
<evidence type="ECO:0000256" key="5">
    <source>
        <dbReference type="ARBA" id="ARBA00022989"/>
    </source>
</evidence>
<dbReference type="PROSITE" id="PS50850">
    <property type="entry name" value="MFS"/>
    <property type="match status" value="1"/>
</dbReference>
<dbReference type="EMBL" id="GEBQ01012900">
    <property type="protein sequence ID" value="JAT27077.1"/>
    <property type="molecule type" value="Transcribed_RNA"/>
</dbReference>
<dbReference type="FunFam" id="1.20.1250.20:FF:000003">
    <property type="entry name" value="Solute carrier family 17 member 3"/>
    <property type="match status" value="1"/>
</dbReference>
<feature type="transmembrane region" description="Helical" evidence="7">
    <location>
        <begin position="382"/>
        <end position="405"/>
    </location>
</feature>
<dbReference type="Gene3D" id="1.20.1250.20">
    <property type="entry name" value="MFS general substrate transporter like domains"/>
    <property type="match status" value="2"/>
</dbReference>
<dbReference type="GO" id="GO:0006820">
    <property type="term" value="P:monoatomic anion transport"/>
    <property type="evidence" value="ECO:0007669"/>
    <property type="project" value="TreeGrafter"/>
</dbReference>
<dbReference type="InterPro" id="IPR036259">
    <property type="entry name" value="MFS_trans_sf"/>
</dbReference>
<reference evidence="9" key="1">
    <citation type="submission" date="2015-11" db="EMBL/GenBank/DDBJ databases">
        <title>De novo transcriptome assembly of four potential Pierce s Disease insect vectors from Arizona vineyards.</title>
        <authorList>
            <person name="Tassone E.E."/>
        </authorList>
    </citation>
    <scope>NUCLEOTIDE SEQUENCE</scope>
</reference>
<evidence type="ECO:0000256" key="6">
    <source>
        <dbReference type="ARBA" id="ARBA00023136"/>
    </source>
</evidence>
<keyword evidence="6 7" id="KW-0472">Membrane</keyword>
<protein>
    <recommendedName>
        <fullName evidence="8">Major facilitator superfamily (MFS) profile domain-containing protein</fullName>
    </recommendedName>
</protein>
<dbReference type="Pfam" id="PF07690">
    <property type="entry name" value="MFS_1"/>
    <property type="match status" value="1"/>
</dbReference>
<gene>
    <name evidence="9" type="ORF">g.9079</name>
</gene>
<feature type="transmembrane region" description="Helical" evidence="7">
    <location>
        <begin position="64"/>
        <end position="80"/>
    </location>
</feature>
<dbReference type="PANTHER" id="PTHR11662">
    <property type="entry name" value="SOLUTE CARRIER FAMILY 17"/>
    <property type="match status" value="1"/>
</dbReference>
<dbReference type="AlphaFoldDB" id="A0A1B6LTV1"/>
<keyword evidence="5 7" id="KW-1133">Transmembrane helix</keyword>
<dbReference type="InterPro" id="IPR020846">
    <property type="entry name" value="MFS_dom"/>
</dbReference>
<feature type="transmembrane region" description="Helical" evidence="7">
    <location>
        <begin position="125"/>
        <end position="143"/>
    </location>
</feature>
<evidence type="ECO:0000313" key="9">
    <source>
        <dbReference type="EMBL" id="JAT27077.1"/>
    </source>
</evidence>
<dbReference type="FunFam" id="1.20.1250.20:FF:000423">
    <property type="entry name" value="Putative inorganic phosphate cotransporter-like Protein"/>
    <property type="match status" value="1"/>
</dbReference>
<comment type="subcellular location">
    <subcellularLocation>
        <location evidence="1">Membrane</location>
        <topology evidence="1">Multi-pass membrane protein</topology>
    </subcellularLocation>
</comment>
<feature type="transmembrane region" description="Helical" evidence="7">
    <location>
        <begin position="417"/>
        <end position="436"/>
    </location>
</feature>
<proteinExistence type="predicted"/>
<feature type="transmembrane region" description="Helical" evidence="7">
    <location>
        <begin position="183"/>
        <end position="204"/>
    </location>
</feature>
<name>A0A1B6LTV1_9HEMI</name>
<organism evidence="9">
    <name type="scientific">Graphocephala atropunctata</name>
    <dbReference type="NCBI Taxonomy" id="36148"/>
    <lineage>
        <taxon>Eukaryota</taxon>
        <taxon>Metazoa</taxon>
        <taxon>Ecdysozoa</taxon>
        <taxon>Arthropoda</taxon>
        <taxon>Hexapoda</taxon>
        <taxon>Insecta</taxon>
        <taxon>Pterygota</taxon>
        <taxon>Neoptera</taxon>
        <taxon>Paraneoptera</taxon>
        <taxon>Hemiptera</taxon>
        <taxon>Auchenorrhyncha</taxon>
        <taxon>Membracoidea</taxon>
        <taxon>Cicadellidae</taxon>
        <taxon>Cicadellinae</taxon>
        <taxon>Cicadellini</taxon>
        <taxon>Graphocephala</taxon>
    </lineage>
</organism>
<sequence>MPAAKYNGKSRGIGVRHYQAMMTFVGLSLAYSLRVNLSVGIVAMTDPETREGIKALPWDMSHKGIIVSAFFWGYMMLPILGGHLSRTVGPKYVMFGIMVISSLATILCPYIALNYNWIVFCANRFVIGLAQGAFAPSLNVHIARWAPSSEKNRMFSCIFVGTQVGASLAMLGAGYLAASSWGWPSIFYVTGILSLIWSLFWFFLGADSPDSHPTISDCERDFIKSELIHSSDHSSTMRTPWMAVFTSRPVLAIYAGNFGYLWGYWTLAMMLPNYFSHVLGYDIKNNGLVSSLPYLLKCVLIVVISWITDFTNTRKIISLNVSRKVWNSIALWGGAATLLGVSLTDSVMGATILLTVSVATGAGVFCGYCANILDLSPNFAGVIMGVTNTFGTINGVLGPLVTGFIVQDETNRDQWMIAFYVCAATMFVGNLVYVLMGSVDVQPWNWPTPEAIEQKNSTEKEKKLYF</sequence>
<dbReference type="GO" id="GO:0015293">
    <property type="term" value="F:symporter activity"/>
    <property type="evidence" value="ECO:0007669"/>
    <property type="project" value="UniProtKB-KW"/>
</dbReference>
<feature type="transmembrane region" description="Helical" evidence="7">
    <location>
        <begin position="155"/>
        <end position="177"/>
    </location>
</feature>
<dbReference type="GO" id="GO:0016020">
    <property type="term" value="C:membrane"/>
    <property type="evidence" value="ECO:0007669"/>
    <property type="project" value="UniProtKB-SubCell"/>
</dbReference>
<feature type="transmembrane region" description="Helical" evidence="7">
    <location>
        <begin position="21"/>
        <end position="44"/>
    </location>
</feature>
<dbReference type="InterPro" id="IPR050382">
    <property type="entry name" value="MFS_Na/Anion_cotransporter"/>
</dbReference>
<accession>A0A1B6LTV1</accession>
<evidence type="ECO:0000256" key="4">
    <source>
        <dbReference type="ARBA" id="ARBA00022847"/>
    </source>
</evidence>
<evidence type="ECO:0000256" key="7">
    <source>
        <dbReference type="SAM" id="Phobius"/>
    </source>
</evidence>
<keyword evidence="2" id="KW-0813">Transport</keyword>
<dbReference type="PANTHER" id="PTHR11662:SF280">
    <property type="entry name" value="FI21844P1-RELATED"/>
    <property type="match status" value="1"/>
</dbReference>
<dbReference type="SUPFAM" id="SSF103473">
    <property type="entry name" value="MFS general substrate transporter"/>
    <property type="match status" value="1"/>
</dbReference>
<evidence type="ECO:0000256" key="3">
    <source>
        <dbReference type="ARBA" id="ARBA00022692"/>
    </source>
</evidence>
<feature type="domain" description="Major facilitator superfamily (MFS) profile" evidence="8">
    <location>
        <begin position="24"/>
        <end position="441"/>
    </location>
</feature>
<keyword evidence="3 7" id="KW-0812">Transmembrane</keyword>
<feature type="transmembrane region" description="Helical" evidence="7">
    <location>
        <begin position="350"/>
        <end position="370"/>
    </location>
</feature>
<evidence type="ECO:0000256" key="2">
    <source>
        <dbReference type="ARBA" id="ARBA00022448"/>
    </source>
</evidence>
<keyword evidence="4" id="KW-0769">Symport</keyword>
<feature type="transmembrane region" description="Helical" evidence="7">
    <location>
        <begin position="251"/>
        <end position="274"/>
    </location>
</feature>
<feature type="transmembrane region" description="Helical" evidence="7">
    <location>
        <begin position="325"/>
        <end position="344"/>
    </location>
</feature>